<dbReference type="GO" id="GO:0016887">
    <property type="term" value="F:ATP hydrolysis activity"/>
    <property type="evidence" value="ECO:0007669"/>
    <property type="project" value="RHEA"/>
</dbReference>
<feature type="domain" description="UvrD-like helicase ATP-binding" evidence="12">
    <location>
        <begin position="282"/>
        <end position="549"/>
    </location>
</feature>
<evidence type="ECO:0000313" key="15">
    <source>
        <dbReference type="Proteomes" id="UP000177025"/>
    </source>
</evidence>
<dbReference type="InterPro" id="IPR000212">
    <property type="entry name" value="DNA_helicase_UvrD/REP"/>
</dbReference>
<dbReference type="InterPro" id="IPR014017">
    <property type="entry name" value="DNA_helicase_UvrD-like_C"/>
</dbReference>
<evidence type="ECO:0000256" key="1">
    <source>
        <dbReference type="ARBA" id="ARBA00009922"/>
    </source>
</evidence>
<dbReference type="Gene3D" id="1.10.486.10">
    <property type="entry name" value="PCRA, domain 4"/>
    <property type="match status" value="2"/>
</dbReference>
<comment type="catalytic activity">
    <reaction evidence="7">
        <text>Couples ATP hydrolysis with the unwinding of duplex DNA by translocating in the 3'-5' direction.</text>
        <dbReference type="EC" id="5.6.2.4"/>
    </reaction>
</comment>
<dbReference type="Pfam" id="PF13361">
    <property type="entry name" value="UvrD_C"/>
    <property type="match status" value="2"/>
</dbReference>
<protein>
    <recommendedName>
        <fullName evidence="8">DNA 3'-5' helicase</fullName>
        <ecNumber evidence="8">5.6.2.4</ecNumber>
    </recommendedName>
</protein>
<dbReference type="InterPro" id="IPR027417">
    <property type="entry name" value="P-loop_NTPase"/>
</dbReference>
<evidence type="ECO:0000256" key="10">
    <source>
        <dbReference type="PROSITE-ProRule" id="PRU00560"/>
    </source>
</evidence>
<dbReference type="SUPFAM" id="SSF56112">
    <property type="entry name" value="Protein kinase-like (PK-like)"/>
    <property type="match status" value="1"/>
</dbReference>
<evidence type="ECO:0000259" key="12">
    <source>
        <dbReference type="PROSITE" id="PS51198"/>
    </source>
</evidence>
<comment type="catalytic activity">
    <reaction evidence="9">
        <text>ATP + H2O = ADP + phosphate + H(+)</text>
        <dbReference type="Rhea" id="RHEA:13065"/>
        <dbReference type="ChEBI" id="CHEBI:15377"/>
        <dbReference type="ChEBI" id="CHEBI:15378"/>
        <dbReference type="ChEBI" id="CHEBI:30616"/>
        <dbReference type="ChEBI" id="CHEBI:43474"/>
        <dbReference type="ChEBI" id="CHEBI:456216"/>
        <dbReference type="EC" id="5.6.2.4"/>
    </reaction>
</comment>
<evidence type="ECO:0000313" key="14">
    <source>
        <dbReference type="EMBL" id="OGC42101.1"/>
    </source>
</evidence>
<dbReference type="GO" id="GO:0033202">
    <property type="term" value="C:DNA helicase complex"/>
    <property type="evidence" value="ECO:0007669"/>
    <property type="project" value="TreeGrafter"/>
</dbReference>
<dbReference type="GO" id="GO:0000725">
    <property type="term" value="P:recombinational repair"/>
    <property type="evidence" value="ECO:0007669"/>
    <property type="project" value="TreeGrafter"/>
</dbReference>
<sequence length="844" mass="97468">MLQKKFGKYELISWCGGGAFGDVFLARDTILDKLFALKIARMHKDDINMLRDEARLLASLDHPNIVRFYNIDFIENKFVMVIEYVEGNTLRDIINADGMDCNDVLTILMQMLDGLSYAHDKKVLHRDLKPENVLITDYQGKKTVKIADFGLARFIRSGTISASTAGTPLYMSPETWSGNFTEKSDIWSLGILLYEMIAGIPPFLDDALSRLQIKIANGSFLLPSMIRSNVPEIIEETIARMLCVDSRARSTAQELLAYLKQRHKAVVVTSTLPTINHKIDEIKLTADQKEIIDHTGMPILVLGQAGCGKTSTLTFALKKLLDQGKIASRILVCTFTNKAANDIKMRLQKITSYPLHELWLGTFHALGLNILRRDAERLDIDENFTVVVPVDEFNRTGIKTGKYRSRAVLKQIELFKSQGMQVQDIKPQSKWEAFCQEAYSTYQTHLKTNNYLDYNDLIFFPLRLLNYETDLRDHYQQSFDYIFVDELQDINPAQYRLISLLIRDNFFFTGDIDQAIYGWRGADRDLIYQVPKDFPKVKIFQLSRSFRLPQQIVDLANNLMLRKPTTIPNSDNADIVLYAASSEEEEAEYIIKEIKALKHDHYRFQDFAILYRMNSLSRLYEEKLMKERIPHALIGGASFFERLDIKPVIEYLELLDYYINKKPITTEYRLEFIARALTLFNISKKNEDKAREILAHQISEGRLLKPLNIVNECINTFGLKGENINELQALARSHDQPGLSNFMSEIRLVQELDLVDWGKDTVKLMTIHSAKGLEFPVVFMVDMVEEIFPLTKKLSAQKELEEERRICYVGLTRAQKKLYLLYPKWRYGRSQKPSRFLIDMFKQT</sequence>
<keyword evidence="5 10" id="KW-0067">ATP-binding</keyword>
<dbReference type="AlphaFoldDB" id="A0A1F4UAY7"/>
<dbReference type="CDD" id="cd14014">
    <property type="entry name" value="STKc_PknB_like"/>
    <property type="match status" value="1"/>
</dbReference>
<dbReference type="InterPro" id="IPR011009">
    <property type="entry name" value="Kinase-like_dom_sf"/>
</dbReference>
<proteinExistence type="inferred from homology"/>
<dbReference type="InterPro" id="IPR008271">
    <property type="entry name" value="Ser/Thr_kinase_AS"/>
</dbReference>
<dbReference type="CDD" id="cd17932">
    <property type="entry name" value="DEXQc_UvrD"/>
    <property type="match status" value="1"/>
</dbReference>
<evidence type="ECO:0000259" key="13">
    <source>
        <dbReference type="PROSITE" id="PS51217"/>
    </source>
</evidence>
<dbReference type="Gene3D" id="1.10.10.160">
    <property type="match status" value="1"/>
</dbReference>
<keyword evidence="6" id="KW-0413">Isomerase</keyword>
<organism evidence="14 15">
    <name type="scientific">candidate division WOR-3 bacterium RBG_13_43_14</name>
    <dbReference type="NCBI Taxonomy" id="1802590"/>
    <lineage>
        <taxon>Bacteria</taxon>
        <taxon>Bacteria division WOR-3</taxon>
    </lineage>
</organism>
<dbReference type="Proteomes" id="UP000177025">
    <property type="component" value="Unassembled WGS sequence"/>
</dbReference>
<comment type="similarity">
    <text evidence="1">Belongs to the helicase family. UvrD subfamily.</text>
</comment>
<dbReference type="GO" id="GO:0043138">
    <property type="term" value="F:3'-5' DNA helicase activity"/>
    <property type="evidence" value="ECO:0007669"/>
    <property type="project" value="UniProtKB-EC"/>
</dbReference>
<dbReference type="PROSITE" id="PS51217">
    <property type="entry name" value="UVRD_HELICASE_CTER"/>
    <property type="match status" value="1"/>
</dbReference>
<keyword evidence="3 10" id="KW-0378">Hydrolase</keyword>
<dbReference type="Gene3D" id="3.40.50.300">
    <property type="entry name" value="P-loop containing nucleotide triphosphate hydrolases"/>
    <property type="match status" value="3"/>
</dbReference>
<evidence type="ECO:0000256" key="9">
    <source>
        <dbReference type="ARBA" id="ARBA00048988"/>
    </source>
</evidence>
<dbReference type="Pfam" id="PF00069">
    <property type="entry name" value="Pkinase"/>
    <property type="match status" value="1"/>
</dbReference>
<evidence type="ECO:0000256" key="4">
    <source>
        <dbReference type="ARBA" id="ARBA00022806"/>
    </source>
</evidence>
<evidence type="ECO:0000256" key="6">
    <source>
        <dbReference type="ARBA" id="ARBA00023235"/>
    </source>
</evidence>
<gene>
    <name evidence="14" type="ORF">A2Y85_03880</name>
</gene>
<dbReference type="Gene3D" id="1.10.510.10">
    <property type="entry name" value="Transferase(Phosphotransferase) domain 1"/>
    <property type="match status" value="1"/>
</dbReference>
<accession>A0A1F4UAY7</accession>
<dbReference type="GO" id="GO:0004672">
    <property type="term" value="F:protein kinase activity"/>
    <property type="evidence" value="ECO:0007669"/>
    <property type="project" value="InterPro"/>
</dbReference>
<feature type="domain" description="UvrD-like helicase C-terminal" evidence="13">
    <location>
        <begin position="544"/>
        <end position="772"/>
    </location>
</feature>
<dbReference type="PANTHER" id="PTHR11070">
    <property type="entry name" value="UVRD / RECB / PCRA DNA HELICASE FAMILY MEMBER"/>
    <property type="match status" value="1"/>
</dbReference>
<dbReference type="GO" id="GO:0003677">
    <property type="term" value="F:DNA binding"/>
    <property type="evidence" value="ECO:0007669"/>
    <property type="project" value="InterPro"/>
</dbReference>
<evidence type="ECO:0000256" key="7">
    <source>
        <dbReference type="ARBA" id="ARBA00034617"/>
    </source>
</evidence>
<evidence type="ECO:0000259" key="11">
    <source>
        <dbReference type="PROSITE" id="PS50011"/>
    </source>
</evidence>
<name>A0A1F4UAY7_UNCW3</name>
<evidence type="ECO:0000256" key="5">
    <source>
        <dbReference type="ARBA" id="ARBA00022840"/>
    </source>
</evidence>
<reference evidence="14 15" key="1">
    <citation type="journal article" date="2016" name="Nat. Commun.">
        <title>Thousands of microbial genomes shed light on interconnected biogeochemical processes in an aquifer system.</title>
        <authorList>
            <person name="Anantharaman K."/>
            <person name="Brown C.T."/>
            <person name="Hug L.A."/>
            <person name="Sharon I."/>
            <person name="Castelle C.J."/>
            <person name="Probst A.J."/>
            <person name="Thomas B.C."/>
            <person name="Singh A."/>
            <person name="Wilkins M.J."/>
            <person name="Karaoz U."/>
            <person name="Brodie E.L."/>
            <person name="Williams K.H."/>
            <person name="Hubbard S.S."/>
            <person name="Banfield J.F."/>
        </authorList>
    </citation>
    <scope>NUCLEOTIDE SEQUENCE [LARGE SCALE GENOMIC DNA]</scope>
</reference>
<dbReference type="PROSITE" id="PS50011">
    <property type="entry name" value="PROTEIN_KINASE_DOM"/>
    <property type="match status" value="1"/>
</dbReference>
<comment type="caution">
    <text evidence="14">The sequence shown here is derived from an EMBL/GenBank/DDBJ whole genome shotgun (WGS) entry which is preliminary data.</text>
</comment>
<evidence type="ECO:0000256" key="8">
    <source>
        <dbReference type="ARBA" id="ARBA00034808"/>
    </source>
</evidence>
<dbReference type="GO" id="GO:0005524">
    <property type="term" value="F:ATP binding"/>
    <property type="evidence" value="ECO:0007669"/>
    <property type="project" value="UniProtKB-UniRule"/>
</dbReference>
<dbReference type="Pfam" id="PF00580">
    <property type="entry name" value="UvrD-helicase"/>
    <property type="match status" value="1"/>
</dbReference>
<feature type="binding site" evidence="10">
    <location>
        <begin position="303"/>
        <end position="310"/>
    </location>
    <ligand>
        <name>ATP</name>
        <dbReference type="ChEBI" id="CHEBI:30616"/>
    </ligand>
</feature>
<evidence type="ECO:0000256" key="2">
    <source>
        <dbReference type="ARBA" id="ARBA00022741"/>
    </source>
</evidence>
<dbReference type="PROSITE" id="PS00108">
    <property type="entry name" value="PROTEIN_KINASE_ST"/>
    <property type="match status" value="1"/>
</dbReference>
<dbReference type="PROSITE" id="PS51198">
    <property type="entry name" value="UVRD_HELICASE_ATP_BIND"/>
    <property type="match status" value="1"/>
</dbReference>
<dbReference type="PANTHER" id="PTHR11070:SF48">
    <property type="entry name" value="ATP-DEPENDENT HELICASE_NUCLEASE SUBUNIT A"/>
    <property type="match status" value="1"/>
</dbReference>
<dbReference type="CDD" id="cd18807">
    <property type="entry name" value="SF1_C_UvrD"/>
    <property type="match status" value="1"/>
</dbReference>
<dbReference type="EMBL" id="MEUM01000082">
    <property type="protein sequence ID" value="OGC42101.1"/>
    <property type="molecule type" value="Genomic_DNA"/>
</dbReference>
<evidence type="ECO:0000256" key="3">
    <source>
        <dbReference type="ARBA" id="ARBA00022801"/>
    </source>
</evidence>
<dbReference type="GO" id="GO:0005829">
    <property type="term" value="C:cytosol"/>
    <property type="evidence" value="ECO:0007669"/>
    <property type="project" value="TreeGrafter"/>
</dbReference>
<dbReference type="SMART" id="SM00220">
    <property type="entry name" value="S_TKc"/>
    <property type="match status" value="1"/>
</dbReference>
<dbReference type="EC" id="5.6.2.4" evidence="8"/>
<dbReference type="InterPro" id="IPR013986">
    <property type="entry name" value="DExx_box_DNA_helicase_dom_sf"/>
</dbReference>
<dbReference type="InterPro" id="IPR014016">
    <property type="entry name" value="UvrD-like_ATP-bd"/>
</dbReference>
<feature type="domain" description="Protein kinase" evidence="11">
    <location>
        <begin position="9"/>
        <end position="266"/>
    </location>
</feature>
<keyword evidence="2 10" id="KW-0547">Nucleotide-binding</keyword>
<keyword evidence="4 10" id="KW-0347">Helicase</keyword>
<dbReference type="InterPro" id="IPR000719">
    <property type="entry name" value="Prot_kinase_dom"/>
</dbReference>
<dbReference type="SUPFAM" id="SSF52540">
    <property type="entry name" value="P-loop containing nucleoside triphosphate hydrolases"/>
    <property type="match status" value="1"/>
</dbReference>